<reference evidence="1" key="1">
    <citation type="journal article" date="2015" name="Nature">
        <title>Complex archaea that bridge the gap between prokaryotes and eukaryotes.</title>
        <authorList>
            <person name="Spang A."/>
            <person name="Saw J.H."/>
            <person name="Jorgensen S.L."/>
            <person name="Zaremba-Niedzwiedzka K."/>
            <person name="Martijn J."/>
            <person name="Lind A.E."/>
            <person name="van Eijk R."/>
            <person name="Schleper C."/>
            <person name="Guy L."/>
            <person name="Ettema T.J."/>
        </authorList>
    </citation>
    <scope>NUCLEOTIDE SEQUENCE</scope>
</reference>
<name>A0A0F9IAM5_9ZZZZ</name>
<dbReference type="GO" id="GO:0008830">
    <property type="term" value="F:dTDP-4-dehydrorhamnose 3,5-epimerase activity"/>
    <property type="evidence" value="ECO:0007669"/>
    <property type="project" value="InterPro"/>
</dbReference>
<sequence>MRYKETELKGLIIIEVVPFEDHRGKFYRVYCKNELKNIGYNKELIQINQSLTNKKGVIRGMHFQYPPKAETKILKCLKGSIFDVVIDLRNRSPTYLHWHSEILTAENMKMLYISEGFAHGFQTLEDNSELLYFHTELYSPDYESGIRYDDPKIGIKWPLEIVDISERDRSFNLIDNDFKGLTI</sequence>
<dbReference type="Pfam" id="PF00908">
    <property type="entry name" value="dTDP_sugar_isom"/>
    <property type="match status" value="1"/>
</dbReference>
<protein>
    <recommendedName>
        <fullName evidence="2">dTDP-4-dehydrorhamnose 3,5-epimerase</fullName>
    </recommendedName>
</protein>
<dbReference type="AlphaFoldDB" id="A0A0F9IAM5"/>
<organism evidence="1">
    <name type="scientific">marine sediment metagenome</name>
    <dbReference type="NCBI Taxonomy" id="412755"/>
    <lineage>
        <taxon>unclassified sequences</taxon>
        <taxon>metagenomes</taxon>
        <taxon>ecological metagenomes</taxon>
    </lineage>
</organism>
<dbReference type="PANTHER" id="PTHR21047:SF2">
    <property type="entry name" value="THYMIDINE DIPHOSPHO-4-KETO-RHAMNOSE 3,5-EPIMERASE"/>
    <property type="match status" value="1"/>
</dbReference>
<comment type="caution">
    <text evidence="1">The sequence shown here is derived from an EMBL/GenBank/DDBJ whole genome shotgun (WGS) entry which is preliminary data.</text>
</comment>
<dbReference type="GO" id="GO:0005829">
    <property type="term" value="C:cytosol"/>
    <property type="evidence" value="ECO:0007669"/>
    <property type="project" value="TreeGrafter"/>
</dbReference>
<dbReference type="GO" id="GO:0019305">
    <property type="term" value="P:dTDP-rhamnose biosynthetic process"/>
    <property type="evidence" value="ECO:0007669"/>
    <property type="project" value="TreeGrafter"/>
</dbReference>
<proteinExistence type="predicted"/>
<dbReference type="InterPro" id="IPR000888">
    <property type="entry name" value="RmlC-like"/>
</dbReference>
<dbReference type="GO" id="GO:0000271">
    <property type="term" value="P:polysaccharide biosynthetic process"/>
    <property type="evidence" value="ECO:0007669"/>
    <property type="project" value="TreeGrafter"/>
</dbReference>
<evidence type="ECO:0000313" key="1">
    <source>
        <dbReference type="EMBL" id="KKM24522.1"/>
    </source>
</evidence>
<dbReference type="Gene3D" id="2.60.120.10">
    <property type="entry name" value="Jelly Rolls"/>
    <property type="match status" value="1"/>
</dbReference>
<accession>A0A0F9IAM5</accession>
<evidence type="ECO:0008006" key="2">
    <source>
        <dbReference type="Google" id="ProtNLM"/>
    </source>
</evidence>
<dbReference type="NCBIfam" id="TIGR01221">
    <property type="entry name" value="rmlC"/>
    <property type="match status" value="1"/>
</dbReference>
<dbReference type="SUPFAM" id="SSF51182">
    <property type="entry name" value="RmlC-like cupins"/>
    <property type="match status" value="1"/>
</dbReference>
<dbReference type="InterPro" id="IPR011051">
    <property type="entry name" value="RmlC_Cupin_sf"/>
</dbReference>
<dbReference type="CDD" id="cd00438">
    <property type="entry name" value="cupin_RmlC"/>
    <property type="match status" value="1"/>
</dbReference>
<dbReference type="EMBL" id="LAZR01012908">
    <property type="protein sequence ID" value="KKM24522.1"/>
    <property type="molecule type" value="Genomic_DNA"/>
</dbReference>
<dbReference type="PANTHER" id="PTHR21047">
    <property type="entry name" value="DTDP-6-DEOXY-D-GLUCOSE-3,5 EPIMERASE"/>
    <property type="match status" value="1"/>
</dbReference>
<dbReference type="InterPro" id="IPR014710">
    <property type="entry name" value="RmlC-like_jellyroll"/>
</dbReference>
<gene>
    <name evidence="1" type="ORF">LCGC14_1604270</name>
</gene>